<reference evidence="2" key="2">
    <citation type="submission" date="2015-01" db="EMBL/GenBank/DDBJ databases">
        <title>Evolutionary Origins and Diversification of the Mycorrhizal Mutualists.</title>
        <authorList>
            <consortium name="DOE Joint Genome Institute"/>
            <consortium name="Mycorrhizal Genomics Consortium"/>
            <person name="Kohler A."/>
            <person name="Kuo A."/>
            <person name="Nagy L.G."/>
            <person name="Floudas D."/>
            <person name="Copeland A."/>
            <person name="Barry K.W."/>
            <person name="Cichocki N."/>
            <person name="Veneault-Fourrey C."/>
            <person name="LaButti K."/>
            <person name="Lindquist E.A."/>
            <person name="Lipzen A."/>
            <person name="Lundell T."/>
            <person name="Morin E."/>
            <person name="Murat C."/>
            <person name="Riley R."/>
            <person name="Ohm R."/>
            <person name="Sun H."/>
            <person name="Tunlid A."/>
            <person name="Henrissat B."/>
            <person name="Grigoriev I.V."/>
            <person name="Hibbett D.S."/>
            <person name="Martin F."/>
        </authorList>
    </citation>
    <scope>NUCLEOTIDE SEQUENCE [LARGE SCALE GENOMIC DNA]</scope>
    <source>
        <strain evidence="2">Foug A</strain>
    </source>
</reference>
<evidence type="ECO:0000313" key="2">
    <source>
        <dbReference type="Proteomes" id="UP000053989"/>
    </source>
</evidence>
<dbReference type="AlphaFoldDB" id="A0A0C3E6T2"/>
<dbReference type="EMBL" id="KN822009">
    <property type="protein sequence ID" value="KIM68510.1"/>
    <property type="molecule type" value="Genomic_DNA"/>
</dbReference>
<accession>A0A0C3E6T2</accession>
<reference evidence="1 2" key="1">
    <citation type="submission" date="2014-04" db="EMBL/GenBank/DDBJ databases">
        <authorList>
            <consortium name="DOE Joint Genome Institute"/>
            <person name="Kuo A."/>
            <person name="Kohler A."/>
            <person name="Nagy L.G."/>
            <person name="Floudas D."/>
            <person name="Copeland A."/>
            <person name="Barry K.W."/>
            <person name="Cichocki N."/>
            <person name="Veneault-Fourrey C."/>
            <person name="LaButti K."/>
            <person name="Lindquist E.A."/>
            <person name="Lipzen A."/>
            <person name="Lundell T."/>
            <person name="Morin E."/>
            <person name="Murat C."/>
            <person name="Sun H."/>
            <person name="Tunlid A."/>
            <person name="Henrissat B."/>
            <person name="Grigoriev I.V."/>
            <person name="Hibbett D.S."/>
            <person name="Martin F."/>
            <person name="Nordberg H.P."/>
            <person name="Cantor M.N."/>
            <person name="Hua S.X."/>
        </authorList>
    </citation>
    <scope>NUCLEOTIDE SEQUENCE [LARGE SCALE GENOMIC DNA]</scope>
    <source>
        <strain evidence="1 2">Foug A</strain>
    </source>
</reference>
<organism evidence="1 2">
    <name type="scientific">Scleroderma citrinum Foug A</name>
    <dbReference type="NCBI Taxonomy" id="1036808"/>
    <lineage>
        <taxon>Eukaryota</taxon>
        <taxon>Fungi</taxon>
        <taxon>Dikarya</taxon>
        <taxon>Basidiomycota</taxon>
        <taxon>Agaricomycotina</taxon>
        <taxon>Agaricomycetes</taxon>
        <taxon>Agaricomycetidae</taxon>
        <taxon>Boletales</taxon>
        <taxon>Sclerodermatineae</taxon>
        <taxon>Sclerodermataceae</taxon>
        <taxon>Scleroderma</taxon>
    </lineage>
</organism>
<dbReference type="HOGENOM" id="CLU_3033734_0_0_1"/>
<name>A0A0C3E6T2_9AGAM</name>
<dbReference type="Proteomes" id="UP000053989">
    <property type="component" value="Unassembled WGS sequence"/>
</dbReference>
<protein>
    <submittedName>
        <fullName evidence="1">Uncharacterized protein</fullName>
    </submittedName>
</protein>
<sequence>MSTPTRGVRHRCTSHPWALSKAHPMFVAMPEHPNLYPLHQLEKQHNFPARGKCSW</sequence>
<evidence type="ECO:0000313" key="1">
    <source>
        <dbReference type="EMBL" id="KIM68510.1"/>
    </source>
</evidence>
<proteinExistence type="predicted"/>
<dbReference type="InParanoid" id="A0A0C3E6T2"/>
<keyword evidence="2" id="KW-1185">Reference proteome</keyword>
<gene>
    <name evidence="1" type="ORF">SCLCIDRAFT_1209331</name>
</gene>